<sequence>MYSPPPGLAIVQITWLPLIPSQPCTLHRPTRIGLLPPVHFASYHAPCFSPAQYDSSGPSSFRLSPRPAAFTGSCVQLHTRPREFANFDIATWTWRLHYHNNDAGSTPRFPSASGCGHSDDTAAPVVTNLACAICLP</sequence>
<comment type="caution">
    <text evidence="1">The sequence shown here is derived from an EMBL/GenBank/DDBJ whole genome shotgun (WGS) entry which is preliminary data.</text>
</comment>
<evidence type="ECO:0000313" key="1">
    <source>
        <dbReference type="EMBL" id="PLW23305.1"/>
    </source>
</evidence>
<dbReference type="Proteomes" id="UP000235392">
    <property type="component" value="Unassembled WGS sequence"/>
</dbReference>
<protein>
    <submittedName>
        <fullName evidence="1">Uncharacterized protein</fullName>
    </submittedName>
</protein>
<name>A0A2N5TCS2_9BASI</name>
<gene>
    <name evidence="1" type="ORF">PCASD_10956</name>
</gene>
<reference evidence="1 2" key="1">
    <citation type="submission" date="2017-11" db="EMBL/GenBank/DDBJ databases">
        <title>De novo assembly and phasing of dikaryotic genomes from two isolates of Puccinia coronata f. sp. avenae, the causal agent of oat crown rust.</title>
        <authorList>
            <person name="Miller M.E."/>
            <person name="Zhang Y."/>
            <person name="Omidvar V."/>
            <person name="Sperschneider J."/>
            <person name="Schwessinger B."/>
            <person name="Raley C."/>
            <person name="Palmer J.M."/>
            <person name="Garnica D."/>
            <person name="Upadhyaya N."/>
            <person name="Rathjen J."/>
            <person name="Taylor J.M."/>
            <person name="Park R.F."/>
            <person name="Dodds P.N."/>
            <person name="Hirsch C.D."/>
            <person name="Kianian S.F."/>
            <person name="Figueroa M."/>
        </authorList>
    </citation>
    <scope>NUCLEOTIDE SEQUENCE [LARGE SCALE GENOMIC DNA]</scope>
    <source>
        <strain evidence="1">12SD80</strain>
    </source>
</reference>
<dbReference type="AlphaFoldDB" id="A0A2N5TCS2"/>
<organism evidence="1 2">
    <name type="scientific">Puccinia coronata f. sp. avenae</name>
    <dbReference type="NCBI Taxonomy" id="200324"/>
    <lineage>
        <taxon>Eukaryota</taxon>
        <taxon>Fungi</taxon>
        <taxon>Dikarya</taxon>
        <taxon>Basidiomycota</taxon>
        <taxon>Pucciniomycotina</taxon>
        <taxon>Pucciniomycetes</taxon>
        <taxon>Pucciniales</taxon>
        <taxon>Pucciniaceae</taxon>
        <taxon>Puccinia</taxon>
    </lineage>
</organism>
<evidence type="ECO:0000313" key="2">
    <source>
        <dbReference type="Proteomes" id="UP000235392"/>
    </source>
</evidence>
<proteinExistence type="predicted"/>
<accession>A0A2N5TCS2</accession>
<dbReference type="EMBL" id="PGCI01000637">
    <property type="protein sequence ID" value="PLW23305.1"/>
    <property type="molecule type" value="Genomic_DNA"/>
</dbReference>